<organism evidence="2 3">
    <name type="scientific">Rhizophagus irregularis</name>
    <dbReference type="NCBI Taxonomy" id="588596"/>
    <lineage>
        <taxon>Eukaryota</taxon>
        <taxon>Fungi</taxon>
        <taxon>Fungi incertae sedis</taxon>
        <taxon>Mucoromycota</taxon>
        <taxon>Glomeromycotina</taxon>
        <taxon>Glomeromycetes</taxon>
        <taxon>Glomerales</taxon>
        <taxon>Glomeraceae</taxon>
        <taxon>Rhizophagus</taxon>
    </lineage>
</organism>
<feature type="transmembrane region" description="Helical" evidence="1">
    <location>
        <begin position="12"/>
        <end position="35"/>
    </location>
</feature>
<dbReference type="EMBL" id="LLXL01001863">
    <property type="protein sequence ID" value="PKK62610.1"/>
    <property type="molecule type" value="Genomic_DNA"/>
</dbReference>
<feature type="transmembrane region" description="Helical" evidence="1">
    <location>
        <begin position="55"/>
        <end position="77"/>
    </location>
</feature>
<accession>A0A2N1MLT5</accession>
<keyword evidence="1" id="KW-1133">Transmembrane helix</keyword>
<protein>
    <submittedName>
        <fullName evidence="2">Uncharacterized protein</fullName>
    </submittedName>
</protein>
<dbReference type="AlphaFoldDB" id="A0A2N1MLT5"/>
<reference evidence="2 3" key="1">
    <citation type="submission" date="2016-04" db="EMBL/GenBank/DDBJ databases">
        <title>Genome analyses suggest a sexual origin of heterokaryosis in a supposedly ancient asexual fungus.</title>
        <authorList>
            <person name="Ropars J."/>
            <person name="Sedzielewska K."/>
            <person name="Noel J."/>
            <person name="Charron P."/>
            <person name="Farinelli L."/>
            <person name="Marton T."/>
            <person name="Kruger M."/>
            <person name="Pelin A."/>
            <person name="Brachmann A."/>
            <person name="Corradi N."/>
        </authorList>
    </citation>
    <scope>NUCLEOTIDE SEQUENCE [LARGE SCALE GENOMIC DNA]</scope>
    <source>
        <strain evidence="2 3">C2</strain>
    </source>
</reference>
<keyword evidence="1" id="KW-0812">Transmembrane</keyword>
<dbReference type="Proteomes" id="UP000233469">
    <property type="component" value="Unassembled WGS sequence"/>
</dbReference>
<evidence type="ECO:0000313" key="2">
    <source>
        <dbReference type="EMBL" id="PKK62610.1"/>
    </source>
</evidence>
<name>A0A2N1MLT5_9GLOM</name>
<evidence type="ECO:0000256" key="1">
    <source>
        <dbReference type="SAM" id="Phobius"/>
    </source>
</evidence>
<evidence type="ECO:0000313" key="3">
    <source>
        <dbReference type="Proteomes" id="UP000233469"/>
    </source>
</evidence>
<reference evidence="2 3" key="2">
    <citation type="submission" date="2017-10" db="EMBL/GenBank/DDBJ databases">
        <title>Extensive intraspecific genome diversity in a model arbuscular mycorrhizal fungus.</title>
        <authorList>
            <person name="Chen E.C.H."/>
            <person name="Morin E."/>
            <person name="Baudet D."/>
            <person name="Noel J."/>
            <person name="Ndikumana S."/>
            <person name="Charron P."/>
            <person name="St-Onge C."/>
            <person name="Giorgi J."/>
            <person name="Grigoriev I.V."/>
            <person name="Roux C."/>
            <person name="Martin F.M."/>
            <person name="Corradi N."/>
        </authorList>
    </citation>
    <scope>NUCLEOTIDE SEQUENCE [LARGE SCALE GENOMIC DNA]</scope>
    <source>
        <strain evidence="2 3">C2</strain>
    </source>
</reference>
<proteinExistence type="predicted"/>
<keyword evidence="1" id="KW-0472">Membrane</keyword>
<comment type="caution">
    <text evidence="2">The sequence shown here is derived from an EMBL/GenBank/DDBJ whole genome shotgun (WGS) entry which is preliminary data.</text>
</comment>
<gene>
    <name evidence="2" type="ORF">RhiirC2_169724</name>
</gene>
<sequence>MGNPLERVTHQIARDLTILTILNFFCLIFFSRFYFSSHTSLFLPYLILFNSSFPYIIKFIFYIIYFPFLMTQLFLCFKQKQWQTDLFHQLKR</sequence>